<feature type="domain" description="DUF1746" evidence="2">
    <location>
        <begin position="46"/>
        <end position="175"/>
    </location>
</feature>
<evidence type="ECO:0000313" key="4">
    <source>
        <dbReference type="Proteomes" id="UP001497600"/>
    </source>
</evidence>
<keyword evidence="4" id="KW-1185">Reference proteome</keyword>
<dbReference type="InterPro" id="IPR038967">
    <property type="entry name" value="Dsc4-like"/>
</dbReference>
<dbReference type="Proteomes" id="UP001497600">
    <property type="component" value="Chromosome E"/>
</dbReference>
<dbReference type="EMBL" id="OZ004257">
    <property type="protein sequence ID" value="CAK7910099.1"/>
    <property type="molecule type" value="Genomic_DNA"/>
</dbReference>
<dbReference type="Pfam" id="PF08508">
    <property type="entry name" value="DUF1746"/>
    <property type="match status" value="1"/>
</dbReference>
<organism evidence="3 4">
    <name type="scientific">[Candida] anglica</name>
    <dbReference type="NCBI Taxonomy" id="148631"/>
    <lineage>
        <taxon>Eukaryota</taxon>
        <taxon>Fungi</taxon>
        <taxon>Dikarya</taxon>
        <taxon>Ascomycota</taxon>
        <taxon>Saccharomycotina</taxon>
        <taxon>Pichiomycetes</taxon>
        <taxon>Debaryomycetaceae</taxon>
        <taxon>Kurtzmaniella</taxon>
    </lineage>
</organism>
<evidence type="ECO:0000313" key="3">
    <source>
        <dbReference type="EMBL" id="CAK7910099.1"/>
    </source>
</evidence>
<feature type="transmembrane region" description="Helical" evidence="1">
    <location>
        <begin position="99"/>
        <end position="121"/>
    </location>
</feature>
<gene>
    <name evidence="3" type="ORF">CAAN4_E18008</name>
</gene>
<dbReference type="PANTHER" id="PTHR39405">
    <property type="entry name" value="DSC E3 UBIQUITIN LIGASE COMPLEX SUBUNIT 4"/>
    <property type="match status" value="1"/>
</dbReference>
<proteinExistence type="predicted"/>
<feature type="transmembrane region" description="Helical" evidence="1">
    <location>
        <begin position="40"/>
        <end position="56"/>
    </location>
</feature>
<evidence type="ECO:0000256" key="1">
    <source>
        <dbReference type="SAM" id="Phobius"/>
    </source>
</evidence>
<feature type="transmembrane region" description="Helical" evidence="1">
    <location>
        <begin position="162"/>
        <end position="183"/>
    </location>
</feature>
<dbReference type="PANTHER" id="PTHR39405:SF1">
    <property type="entry name" value="DSC E3 UBIQUITIN LIGASE COMPLEX SUBUNIT 4"/>
    <property type="match status" value="1"/>
</dbReference>
<keyword evidence="1" id="KW-1133">Transmembrane helix</keyword>
<evidence type="ECO:0000259" key="2">
    <source>
        <dbReference type="Pfam" id="PF08508"/>
    </source>
</evidence>
<accession>A0ABP0EGU1</accession>
<name>A0ABP0EGU1_9ASCO</name>
<protein>
    <recommendedName>
        <fullName evidence="2">DUF1746 domain-containing protein</fullName>
    </recommendedName>
</protein>
<keyword evidence="1" id="KW-0472">Membrane</keyword>
<dbReference type="InterPro" id="IPR013715">
    <property type="entry name" value="DUF1746"/>
</dbReference>
<keyword evidence="1" id="KW-0812">Transmembrane</keyword>
<sequence>MTLQDEVNSFTEMRYPPASEIIVNNASVLYKRKKYFLEDIRRICHVMGFVIIAIVYLRDLSFLRFVVRALTQYFISNPYSKMNERMVIPDEIKRIRAKALLIGILGSNTFCILTHLLFGVYTKSPSDRDIVTGGTGGAAGYLYGSMTVQFIGESLPFSRFELILMDLVILLIQVTYHSLMCVIDVSSVLEPKRDLLDEGNASYEADGYGGNVDLVDIDVIANVRLVLGYSDRAEMPPQLVEFWWGRQGRQQRESGEVLGTNTPAAPQRIPGSFPTSSVFV</sequence>
<reference evidence="3 4" key="1">
    <citation type="submission" date="2024-01" db="EMBL/GenBank/DDBJ databases">
        <authorList>
            <consortium name="Genoscope - CEA"/>
            <person name="William W."/>
        </authorList>
    </citation>
    <scope>NUCLEOTIDE SEQUENCE [LARGE SCALE GENOMIC DNA]</scope>
    <source>
        <strain evidence="3 4">29B2s-10</strain>
    </source>
</reference>